<accession>A0A2J6RNN3</accession>
<feature type="domain" description="F-box" evidence="1">
    <location>
        <begin position="13"/>
        <end position="41"/>
    </location>
</feature>
<keyword evidence="3" id="KW-1185">Reference proteome</keyword>
<dbReference type="AlphaFoldDB" id="A0A2J6RNN3"/>
<dbReference type="SUPFAM" id="SSF81383">
    <property type="entry name" value="F-box domain"/>
    <property type="match status" value="1"/>
</dbReference>
<evidence type="ECO:0000313" key="2">
    <source>
        <dbReference type="EMBL" id="PMD40103.1"/>
    </source>
</evidence>
<evidence type="ECO:0000313" key="3">
    <source>
        <dbReference type="Proteomes" id="UP000235786"/>
    </source>
</evidence>
<reference evidence="2 3" key="1">
    <citation type="submission" date="2016-04" db="EMBL/GenBank/DDBJ databases">
        <title>A degradative enzymes factory behind the ericoid mycorrhizal symbiosis.</title>
        <authorList>
            <consortium name="DOE Joint Genome Institute"/>
            <person name="Martino E."/>
            <person name="Morin E."/>
            <person name="Grelet G."/>
            <person name="Kuo A."/>
            <person name="Kohler A."/>
            <person name="Daghino S."/>
            <person name="Barry K."/>
            <person name="Choi C."/>
            <person name="Cichocki N."/>
            <person name="Clum A."/>
            <person name="Copeland A."/>
            <person name="Hainaut M."/>
            <person name="Haridas S."/>
            <person name="Labutti K."/>
            <person name="Lindquist E."/>
            <person name="Lipzen A."/>
            <person name="Khouja H.-R."/>
            <person name="Murat C."/>
            <person name="Ohm R."/>
            <person name="Olson A."/>
            <person name="Spatafora J."/>
            <person name="Veneault-Fourrey C."/>
            <person name="Henrissat B."/>
            <person name="Grigoriev I."/>
            <person name="Martin F."/>
            <person name="Perotto S."/>
        </authorList>
    </citation>
    <scope>NUCLEOTIDE SEQUENCE [LARGE SCALE GENOMIC DNA]</scope>
    <source>
        <strain evidence="2 3">F</strain>
    </source>
</reference>
<proteinExistence type="predicted"/>
<sequence length="140" mass="16052">MAESSSLLPALSTELLLQIFSHLDPVHSTCLGLACRRLYRVYSLKHKKIPLDAFTYDCPIPNSNLSTMCYLFHHLEDWKPAHLMHCWRCHKFGESDSFTQTGPLFGKCIACVQHEHNHSRSSSWQFSVHTRQLAFQPPVG</sequence>
<protein>
    <recommendedName>
        <fullName evidence="1">F-box domain-containing protein</fullName>
    </recommendedName>
</protein>
<dbReference type="Proteomes" id="UP000235786">
    <property type="component" value="Unassembled WGS sequence"/>
</dbReference>
<evidence type="ECO:0000259" key="1">
    <source>
        <dbReference type="Pfam" id="PF12937"/>
    </source>
</evidence>
<gene>
    <name evidence="2" type="ORF">L207DRAFT_39171</name>
</gene>
<dbReference type="InterPro" id="IPR001810">
    <property type="entry name" value="F-box_dom"/>
</dbReference>
<name>A0A2J6RNN3_HYAVF</name>
<organism evidence="2 3">
    <name type="scientific">Hyaloscypha variabilis (strain UAMH 11265 / GT02V1 / F)</name>
    <name type="common">Meliniomyces variabilis</name>
    <dbReference type="NCBI Taxonomy" id="1149755"/>
    <lineage>
        <taxon>Eukaryota</taxon>
        <taxon>Fungi</taxon>
        <taxon>Dikarya</taxon>
        <taxon>Ascomycota</taxon>
        <taxon>Pezizomycotina</taxon>
        <taxon>Leotiomycetes</taxon>
        <taxon>Helotiales</taxon>
        <taxon>Hyaloscyphaceae</taxon>
        <taxon>Hyaloscypha</taxon>
        <taxon>Hyaloscypha variabilis</taxon>
    </lineage>
</organism>
<dbReference type="CDD" id="cd09917">
    <property type="entry name" value="F-box_SF"/>
    <property type="match status" value="1"/>
</dbReference>
<dbReference type="InterPro" id="IPR036047">
    <property type="entry name" value="F-box-like_dom_sf"/>
</dbReference>
<dbReference type="OrthoDB" id="3506179at2759"/>
<dbReference type="Pfam" id="PF12937">
    <property type="entry name" value="F-box-like"/>
    <property type="match status" value="1"/>
</dbReference>
<dbReference type="EMBL" id="KZ613946">
    <property type="protein sequence ID" value="PMD40103.1"/>
    <property type="molecule type" value="Genomic_DNA"/>
</dbReference>